<dbReference type="Proteomes" id="UP000016562">
    <property type="component" value="Unassembled WGS sequence"/>
</dbReference>
<dbReference type="OrthoDB" id="5906375at2"/>
<organism evidence="2 3">
    <name type="scientific">Vibrio ezurae NBRC 102218</name>
    <dbReference type="NCBI Taxonomy" id="1219080"/>
    <lineage>
        <taxon>Bacteria</taxon>
        <taxon>Pseudomonadati</taxon>
        <taxon>Pseudomonadota</taxon>
        <taxon>Gammaproteobacteria</taxon>
        <taxon>Vibrionales</taxon>
        <taxon>Vibrionaceae</taxon>
        <taxon>Vibrio</taxon>
    </lineage>
</organism>
<dbReference type="eggNOG" id="ENOG5031N0H">
    <property type="taxonomic scope" value="Bacteria"/>
</dbReference>
<dbReference type="STRING" id="1219080.VEZ01S_01_01750"/>
<dbReference type="AlphaFoldDB" id="U3AEQ5"/>
<sequence>MLRRSAQTGVSLLELILSLGLSSVLLLAVCTVLIHQQQLLSVQIKQTQLLIESQYLTRYLRGEIRRSGYQQLQSTYIEASALGVGYQDAQGDYRRFFIWRDASQYKLKYCADATLASQPLAQTCAQNINYSMLNDKLLSLRQWQVSGIGSSGQLLRIDYAIAIKGESPVSHQLLTTSRNSDVFNGEQDNEF</sequence>
<keyword evidence="1" id="KW-1133">Transmembrane helix</keyword>
<protein>
    <submittedName>
        <fullName evidence="2">Uncharacterized protein</fullName>
    </submittedName>
</protein>
<comment type="caution">
    <text evidence="2">The sequence shown here is derived from an EMBL/GenBank/DDBJ whole genome shotgun (WGS) entry which is preliminary data.</text>
</comment>
<evidence type="ECO:0000256" key="1">
    <source>
        <dbReference type="SAM" id="Phobius"/>
    </source>
</evidence>
<keyword evidence="1" id="KW-0812">Transmembrane</keyword>
<dbReference type="RefSeq" id="WP_021712120.1">
    <property type="nucleotide sequence ID" value="NZ_BATM01000001.1"/>
</dbReference>
<keyword evidence="1" id="KW-0472">Membrane</keyword>
<reference evidence="2 3" key="1">
    <citation type="submission" date="2013-09" db="EMBL/GenBank/DDBJ databases">
        <title>Whole genome shotgun sequence of Vibrio ezurae NBRC 102218.</title>
        <authorList>
            <person name="Yoshida I."/>
            <person name="Hosoyama A."/>
            <person name="Numata M."/>
            <person name="Hashimoto M."/>
            <person name="Hosoyama Y."/>
            <person name="Tsuchikane K."/>
            <person name="Noguchi M."/>
            <person name="Hirakata S."/>
            <person name="Ichikawa N."/>
            <person name="Ohji S."/>
            <person name="Yamazoe A."/>
            <person name="Fujita N."/>
        </authorList>
    </citation>
    <scope>NUCLEOTIDE SEQUENCE [LARGE SCALE GENOMIC DNA]</scope>
    <source>
        <strain evidence="2 3">NBRC 102218</strain>
    </source>
</reference>
<feature type="transmembrane region" description="Helical" evidence="1">
    <location>
        <begin position="12"/>
        <end position="34"/>
    </location>
</feature>
<dbReference type="EMBL" id="BATM01000001">
    <property type="protein sequence ID" value="GAD78396.1"/>
    <property type="molecule type" value="Genomic_DNA"/>
</dbReference>
<evidence type="ECO:0000313" key="3">
    <source>
        <dbReference type="Proteomes" id="UP000016562"/>
    </source>
</evidence>
<accession>U3AEQ5</accession>
<evidence type="ECO:0000313" key="2">
    <source>
        <dbReference type="EMBL" id="GAD78396.1"/>
    </source>
</evidence>
<dbReference type="InterPro" id="IPR012902">
    <property type="entry name" value="N_methyl_site"/>
</dbReference>
<name>U3AEQ5_9VIBR</name>
<dbReference type="PROSITE" id="PS00409">
    <property type="entry name" value="PROKAR_NTER_METHYL"/>
    <property type="match status" value="1"/>
</dbReference>
<gene>
    <name evidence="2" type="ORF">VEZ01S_01_01750</name>
</gene>
<keyword evidence="3" id="KW-1185">Reference proteome</keyword>
<proteinExistence type="predicted"/>